<evidence type="ECO:0000313" key="2">
    <source>
        <dbReference type="EMBL" id="KAL3774409.1"/>
    </source>
</evidence>
<evidence type="ECO:0000313" key="3">
    <source>
        <dbReference type="Proteomes" id="UP001530400"/>
    </source>
</evidence>
<evidence type="ECO:0000256" key="1">
    <source>
        <dbReference type="SAM" id="Coils"/>
    </source>
</evidence>
<comment type="caution">
    <text evidence="2">The sequence shown here is derived from an EMBL/GenBank/DDBJ whole genome shotgun (WGS) entry which is preliminary data.</text>
</comment>
<sequence>MDKAEDRRMRHVKVVERNAEHKLKQAVDAKDKVIKTMSKVLDGNRSSAASAHVALANLRKEHDEEMKLMESKHKKSMAAARKQYNTVINQKNTRIHRLEAQVLEMQQLCDGIAEE</sequence>
<keyword evidence="1" id="KW-0175">Coiled coil</keyword>
<accession>A0ABD3NEL5</accession>
<organism evidence="2 3">
    <name type="scientific">Cyclotella atomus</name>
    <dbReference type="NCBI Taxonomy" id="382360"/>
    <lineage>
        <taxon>Eukaryota</taxon>
        <taxon>Sar</taxon>
        <taxon>Stramenopiles</taxon>
        <taxon>Ochrophyta</taxon>
        <taxon>Bacillariophyta</taxon>
        <taxon>Coscinodiscophyceae</taxon>
        <taxon>Thalassiosirophycidae</taxon>
        <taxon>Stephanodiscales</taxon>
        <taxon>Stephanodiscaceae</taxon>
        <taxon>Cyclotella</taxon>
    </lineage>
</organism>
<dbReference type="EMBL" id="JALLPJ020001195">
    <property type="protein sequence ID" value="KAL3774409.1"/>
    <property type="molecule type" value="Genomic_DNA"/>
</dbReference>
<keyword evidence="3" id="KW-1185">Reference proteome</keyword>
<dbReference type="AlphaFoldDB" id="A0ABD3NEL5"/>
<feature type="coiled-coil region" evidence="1">
    <location>
        <begin position="81"/>
        <end position="115"/>
    </location>
</feature>
<protein>
    <submittedName>
        <fullName evidence="2">Uncharacterized protein</fullName>
    </submittedName>
</protein>
<gene>
    <name evidence="2" type="ORF">ACHAWO_008807</name>
</gene>
<reference evidence="2 3" key="1">
    <citation type="submission" date="2024-10" db="EMBL/GenBank/DDBJ databases">
        <title>Updated reference genomes for cyclostephanoid diatoms.</title>
        <authorList>
            <person name="Roberts W.R."/>
            <person name="Alverson A.J."/>
        </authorList>
    </citation>
    <scope>NUCLEOTIDE SEQUENCE [LARGE SCALE GENOMIC DNA]</scope>
    <source>
        <strain evidence="2 3">AJA010-31</strain>
    </source>
</reference>
<dbReference type="Proteomes" id="UP001530400">
    <property type="component" value="Unassembled WGS sequence"/>
</dbReference>
<name>A0ABD3NEL5_9STRA</name>
<proteinExistence type="predicted"/>